<proteinExistence type="inferred from homology"/>
<comment type="caution">
    <text evidence="3">The sequence shown here is derived from an EMBL/GenBank/DDBJ whole genome shotgun (WGS) entry which is preliminary data.</text>
</comment>
<dbReference type="EMBL" id="BAABHO010000017">
    <property type="protein sequence ID" value="GAA4789486.1"/>
    <property type="molecule type" value="Genomic_DNA"/>
</dbReference>
<dbReference type="Proteomes" id="UP001500928">
    <property type="component" value="Unassembled WGS sequence"/>
</dbReference>
<organism evidence="3 4">
    <name type="scientific">Actinomycetospora chlora</name>
    <dbReference type="NCBI Taxonomy" id="663608"/>
    <lineage>
        <taxon>Bacteria</taxon>
        <taxon>Bacillati</taxon>
        <taxon>Actinomycetota</taxon>
        <taxon>Actinomycetes</taxon>
        <taxon>Pseudonocardiales</taxon>
        <taxon>Pseudonocardiaceae</taxon>
        <taxon>Actinomycetospora</taxon>
    </lineage>
</organism>
<evidence type="ECO:0000256" key="1">
    <source>
        <dbReference type="ARBA" id="ARBA00005254"/>
    </source>
</evidence>
<comment type="similarity">
    <text evidence="1">Belongs to the enoyl-CoA hydratase/isomerase family.</text>
</comment>
<dbReference type="SUPFAM" id="SSF54637">
    <property type="entry name" value="Thioesterase/thiol ester dehydrase-isomerase"/>
    <property type="match status" value="1"/>
</dbReference>
<name>A0ABP9B2Y5_9PSEU</name>
<accession>A0ABP9B2Y5</accession>
<gene>
    <name evidence="3" type="ORF">GCM10023200_25250</name>
</gene>
<dbReference type="CDD" id="cd03441">
    <property type="entry name" value="R_hydratase_like"/>
    <property type="match status" value="1"/>
</dbReference>
<dbReference type="RefSeq" id="WP_345414806.1">
    <property type="nucleotide sequence ID" value="NZ_BAABHO010000017.1"/>
</dbReference>
<evidence type="ECO:0000259" key="2">
    <source>
        <dbReference type="Pfam" id="PF01575"/>
    </source>
</evidence>
<dbReference type="InterPro" id="IPR002539">
    <property type="entry name" value="MaoC-like_dom"/>
</dbReference>
<dbReference type="InterPro" id="IPR029069">
    <property type="entry name" value="HotDog_dom_sf"/>
</dbReference>
<protein>
    <recommendedName>
        <fullName evidence="2">MaoC-like domain-containing protein</fullName>
    </recommendedName>
</protein>
<evidence type="ECO:0000313" key="4">
    <source>
        <dbReference type="Proteomes" id="UP001500928"/>
    </source>
</evidence>
<dbReference type="Pfam" id="PF01575">
    <property type="entry name" value="MaoC_dehydratas"/>
    <property type="match status" value="1"/>
</dbReference>
<dbReference type="Gene3D" id="3.10.129.10">
    <property type="entry name" value="Hotdog Thioesterase"/>
    <property type="match status" value="1"/>
</dbReference>
<feature type="domain" description="MaoC-like" evidence="2">
    <location>
        <begin position="11"/>
        <end position="99"/>
    </location>
</feature>
<sequence>MTADELPAWRATVDAEKMKVLALLLGDPNPLHFDAATVAAVGLGDRPINQGPSSMAMLANAVRAAYPDGRLTRLEVTLRGSVAAGDEVVVRGLVTGREPTGAGETVHCELTLECGDRAVLRGLADVLLPAS</sequence>
<reference evidence="4" key="1">
    <citation type="journal article" date="2019" name="Int. J. Syst. Evol. Microbiol.">
        <title>The Global Catalogue of Microorganisms (GCM) 10K type strain sequencing project: providing services to taxonomists for standard genome sequencing and annotation.</title>
        <authorList>
            <consortium name="The Broad Institute Genomics Platform"/>
            <consortium name="The Broad Institute Genome Sequencing Center for Infectious Disease"/>
            <person name="Wu L."/>
            <person name="Ma J."/>
        </authorList>
    </citation>
    <scope>NUCLEOTIDE SEQUENCE [LARGE SCALE GENOMIC DNA]</scope>
    <source>
        <strain evidence="4">JCM 17979</strain>
    </source>
</reference>
<keyword evidence="4" id="KW-1185">Reference proteome</keyword>
<evidence type="ECO:0000313" key="3">
    <source>
        <dbReference type="EMBL" id="GAA4789486.1"/>
    </source>
</evidence>